<proteinExistence type="predicted"/>
<name>A0AAP2RIJ4_9FIRM</name>
<gene>
    <name evidence="6" type="ORF">LQE92_02535</name>
</gene>
<dbReference type="CDD" id="cd00038">
    <property type="entry name" value="CAP_ED"/>
    <property type="match status" value="1"/>
</dbReference>
<dbReference type="Gene3D" id="2.60.120.10">
    <property type="entry name" value="Jelly Rolls"/>
    <property type="match status" value="1"/>
</dbReference>
<protein>
    <submittedName>
        <fullName evidence="6">Crp/Fnr family transcriptional regulator</fullName>
    </submittedName>
</protein>
<dbReference type="SMART" id="SM00419">
    <property type="entry name" value="HTH_CRP"/>
    <property type="match status" value="1"/>
</dbReference>
<dbReference type="Pfam" id="PF13545">
    <property type="entry name" value="HTH_Crp_2"/>
    <property type="match status" value="1"/>
</dbReference>
<sequence length="230" mass="26322">MKDELTARDFTVLQKNRLFQGLSGERLRYALDFFSAVSKQYEKGEFLHRVGSRLTRFGLVLSGRVQVYMDDIDGNPIIMANVTEGNTFGESMCFLEIEEEPVTICAATGVKVLWLSTEEIKRMPVSGTGNSHSLTLRFITLLTEKTLAMNDRIQILSKKSLRGKLIVFFSQCAHQYGSDRFTLPFNRNEMAAYLGADRSALSRELAKMQEEGILQFYKEKFRLMKRTEED</sequence>
<evidence type="ECO:0000259" key="5">
    <source>
        <dbReference type="PROSITE" id="PS51063"/>
    </source>
</evidence>
<dbReference type="InterPro" id="IPR036390">
    <property type="entry name" value="WH_DNA-bd_sf"/>
</dbReference>
<reference evidence="6 7" key="1">
    <citation type="submission" date="2021-11" db="EMBL/GenBank/DDBJ databases">
        <title>Lacrimispora sp. nov. NSJ-141 isolated from human feces.</title>
        <authorList>
            <person name="Abdugheni R."/>
        </authorList>
    </citation>
    <scope>NUCLEOTIDE SEQUENCE [LARGE SCALE GENOMIC DNA]</scope>
    <source>
        <strain evidence="6 7">NSJ-141</strain>
    </source>
</reference>
<dbReference type="GO" id="GO:0006355">
    <property type="term" value="P:regulation of DNA-templated transcription"/>
    <property type="evidence" value="ECO:0007669"/>
    <property type="project" value="InterPro"/>
</dbReference>
<dbReference type="InterPro" id="IPR018490">
    <property type="entry name" value="cNMP-bd_dom_sf"/>
</dbReference>
<feature type="domain" description="Cyclic nucleotide-binding" evidence="4">
    <location>
        <begin position="18"/>
        <end position="123"/>
    </location>
</feature>
<evidence type="ECO:0000256" key="1">
    <source>
        <dbReference type="ARBA" id="ARBA00023015"/>
    </source>
</evidence>
<dbReference type="AlphaFoldDB" id="A0AAP2RIJ4"/>
<evidence type="ECO:0000256" key="3">
    <source>
        <dbReference type="ARBA" id="ARBA00023163"/>
    </source>
</evidence>
<comment type="caution">
    <text evidence="6">The sequence shown here is derived from an EMBL/GenBank/DDBJ whole genome shotgun (WGS) entry which is preliminary data.</text>
</comment>
<dbReference type="PROSITE" id="PS51063">
    <property type="entry name" value="HTH_CRP_2"/>
    <property type="match status" value="1"/>
</dbReference>
<evidence type="ECO:0000259" key="4">
    <source>
        <dbReference type="PROSITE" id="PS50042"/>
    </source>
</evidence>
<dbReference type="Pfam" id="PF00027">
    <property type="entry name" value="cNMP_binding"/>
    <property type="match status" value="1"/>
</dbReference>
<feature type="domain" description="HTH crp-type" evidence="5">
    <location>
        <begin position="159"/>
        <end position="227"/>
    </location>
</feature>
<keyword evidence="7" id="KW-1185">Reference proteome</keyword>
<keyword evidence="2" id="KW-0238">DNA-binding</keyword>
<keyword evidence="3" id="KW-0804">Transcription</keyword>
<dbReference type="GO" id="GO:0003677">
    <property type="term" value="F:DNA binding"/>
    <property type="evidence" value="ECO:0007669"/>
    <property type="project" value="UniProtKB-KW"/>
</dbReference>
<evidence type="ECO:0000256" key="2">
    <source>
        <dbReference type="ARBA" id="ARBA00023125"/>
    </source>
</evidence>
<dbReference type="SUPFAM" id="SSF46785">
    <property type="entry name" value="Winged helix' DNA-binding domain"/>
    <property type="match status" value="1"/>
</dbReference>
<dbReference type="InterPro" id="IPR000595">
    <property type="entry name" value="cNMP-bd_dom"/>
</dbReference>
<evidence type="ECO:0000313" key="6">
    <source>
        <dbReference type="EMBL" id="MCD2491505.1"/>
    </source>
</evidence>
<evidence type="ECO:0000313" key="7">
    <source>
        <dbReference type="Proteomes" id="UP001299265"/>
    </source>
</evidence>
<dbReference type="PROSITE" id="PS50042">
    <property type="entry name" value="CNMP_BINDING_3"/>
    <property type="match status" value="1"/>
</dbReference>
<dbReference type="EMBL" id="JAJNOR010000001">
    <property type="protein sequence ID" value="MCD2491505.1"/>
    <property type="molecule type" value="Genomic_DNA"/>
</dbReference>
<dbReference type="SUPFAM" id="SSF51206">
    <property type="entry name" value="cAMP-binding domain-like"/>
    <property type="match status" value="1"/>
</dbReference>
<dbReference type="InterPro" id="IPR014710">
    <property type="entry name" value="RmlC-like_jellyroll"/>
</dbReference>
<keyword evidence="1" id="KW-0805">Transcription regulation</keyword>
<dbReference type="RefSeq" id="WP_231061433.1">
    <property type="nucleotide sequence ID" value="NZ_JAJNOR010000001.1"/>
</dbReference>
<accession>A0AAP2RIJ4</accession>
<organism evidence="6 7">
    <name type="scientific">Lientehia hominis</name>
    <dbReference type="NCBI Taxonomy" id="2897778"/>
    <lineage>
        <taxon>Bacteria</taxon>
        <taxon>Bacillati</taxon>
        <taxon>Bacillota</taxon>
        <taxon>Clostridia</taxon>
        <taxon>Lachnospirales</taxon>
        <taxon>Lachnospiraceae</taxon>
        <taxon>Lientehia</taxon>
    </lineage>
</organism>
<dbReference type="Proteomes" id="UP001299265">
    <property type="component" value="Unassembled WGS sequence"/>
</dbReference>
<dbReference type="InterPro" id="IPR012318">
    <property type="entry name" value="HTH_CRP"/>
</dbReference>